<keyword evidence="2" id="KW-1185">Reference proteome</keyword>
<name>A0A9P5NSF9_GYMJU</name>
<dbReference type="EMBL" id="JADNYJ010000036">
    <property type="protein sequence ID" value="KAF8902332.1"/>
    <property type="molecule type" value="Genomic_DNA"/>
</dbReference>
<gene>
    <name evidence="1" type="ORF">CPB84DRAFT_857240</name>
</gene>
<dbReference type="AlphaFoldDB" id="A0A9P5NSF9"/>
<comment type="caution">
    <text evidence="1">The sequence shown here is derived from an EMBL/GenBank/DDBJ whole genome shotgun (WGS) entry which is preliminary data.</text>
</comment>
<protein>
    <submittedName>
        <fullName evidence="1">Uncharacterized protein</fullName>
    </submittedName>
</protein>
<evidence type="ECO:0000313" key="2">
    <source>
        <dbReference type="Proteomes" id="UP000724874"/>
    </source>
</evidence>
<evidence type="ECO:0000313" key="1">
    <source>
        <dbReference type="EMBL" id="KAF8902332.1"/>
    </source>
</evidence>
<accession>A0A9P5NSF9</accession>
<proteinExistence type="predicted"/>
<reference evidence="1" key="1">
    <citation type="submission" date="2020-11" db="EMBL/GenBank/DDBJ databases">
        <authorList>
            <consortium name="DOE Joint Genome Institute"/>
            <person name="Ahrendt S."/>
            <person name="Riley R."/>
            <person name="Andreopoulos W."/>
            <person name="LaButti K."/>
            <person name="Pangilinan J."/>
            <person name="Ruiz-duenas F.J."/>
            <person name="Barrasa J.M."/>
            <person name="Sanchez-Garcia M."/>
            <person name="Camarero S."/>
            <person name="Miyauchi S."/>
            <person name="Serrano A."/>
            <person name="Linde D."/>
            <person name="Babiker R."/>
            <person name="Drula E."/>
            <person name="Ayuso-Fernandez I."/>
            <person name="Pacheco R."/>
            <person name="Padilla G."/>
            <person name="Ferreira P."/>
            <person name="Barriuso J."/>
            <person name="Kellner H."/>
            <person name="Castanera R."/>
            <person name="Alfaro M."/>
            <person name="Ramirez L."/>
            <person name="Pisabarro A.G."/>
            <person name="Kuo A."/>
            <person name="Tritt A."/>
            <person name="Lipzen A."/>
            <person name="He G."/>
            <person name="Yan M."/>
            <person name="Ng V."/>
            <person name="Cullen D."/>
            <person name="Martin F."/>
            <person name="Rosso M.-N."/>
            <person name="Henrissat B."/>
            <person name="Hibbett D."/>
            <person name="Martinez A.T."/>
            <person name="Grigoriev I.V."/>
        </authorList>
    </citation>
    <scope>NUCLEOTIDE SEQUENCE</scope>
    <source>
        <strain evidence="1">AH 44721</strain>
    </source>
</reference>
<dbReference type="Proteomes" id="UP000724874">
    <property type="component" value="Unassembled WGS sequence"/>
</dbReference>
<sequence length="152" mass="17539">MPIGSMVDKIDHYEIPWVHSILSLSTPTFTPHHNTHPKFVRNEVKNMLPPRSYYISPSSAINSTTYNHQRPNYRSKIVAPKSLRSSVNDIEAKSKPDCPQSVQSSLYDLTVRVLHTSQSRHQHRCLLWFRSLMVPGGAKNKAEWIGYRTYIH</sequence>
<organism evidence="1 2">
    <name type="scientific">Gymnopilus junonius</name>
    <name type="common">Spectacular rustgill mushroom</name>
    <name type="synonym">Gymnopilus spectabilis subsp. junonius</name>
    <dbReference type="NCBI Taxonomy" id="109634"/>
    <lineage>
        <taxon>Eukaryota</taxon>
        <taxon>Fungi</taxon>
        <taxon>Dikarya</taxon>
        <taxon>Basidiomycota</taxon>
        <taxon>Agaricomycotina</taxon>
        <taxon>Agaricomycetes</taxon>
        <taxon>Agaricomycetidae</taxon>
        <taxon>Agaricales</taxon>
        <taxon>Agaricineae</taxon>
        <taxon>Hymenogastraceae</taxon>
        <taxon>Gymnopilus</taxon>
    </lineage>
</organism>